<gene>
    <name evidence="2" type="ORF">FIV42_16010</name>
</gene>
<evidence type="ECO:0000313" key="2">
    <source>
        <dbReference type="EMBL" id="QDG52190.1"/>
    </source>
</evidence>
<proteinExistence type="predicted"/>
<feature type="region of interest" description="Disordered" evidence="1">
    <location>
        <begin position="1"/>
        <end position="32"/>
    </location>
</feature>
<name>A0A4Y6PVB7_PERCE</name>
<reference evidence="2 3" key="1">
    <citation type="submission" date="2019-06" db="EMBL/GenBank/DDBJ databases">
        <title>Persicimonas caeni gen. nov., sp. nov., a predatory bacterium isolated from solar saltern.</title>
        <authorList>
            <person name="Wang S."/>
        </authorList>
    </citation>
    <scope>NUCLEOTIDE SEQUENCE [LARGE SCALE GENOMIC DNA]</scope>
    <source>
        <strain evidence="2 3">YN101</strain>
    </source>
</reference>
<dbReference type="Gene3D" id="6.20.20.10">
    <property type="match status" value="1"/>
</dbReference>
<dbReference type="Proteomes" id="UP000315995">
    <property type="component" value="Chromosome"/>
</dbReference>
<dbReference type="RefSeq" id="WP_141198662.1">
    <property type="nucleotide sequence ID" value="NZ_CP041186.1"/>
</dbReference>
<accession>A0A4Y6PVB7</accession>
<dbReference type="OrthoDB" id="9779889at2"/>
<evidence type="ECO:0000256" key="1">
    <source>
        <dbReference type="SAM" id="MobiDB-lite"/>
    </source>
</evidence>
<organism evidence="2 3">
    <name type="scientific">Persicimonas caeni</name>
    <dbReference type="NCBI Taxonomy" id="2292766"/>
    <lineage>
        <taxon>Bacteria</taxon>
        <taxon>Deltaproteobacteria</taxon>
        <taxon>Bradymonadales</taxon>
        <taxon>Bradymonadaceae</taxon>
        <taxon>Persicimonas</taxon>
    </lineage>
</organism>
<dbReference type="AlphaFoldDB" id="A0A4Y6PVB7"/>
<accession>A0A5B8Y622</accession>
<evidence type="ECO:0000313" key="3">
    <source>
        <dbReference type="Proteomes" id="UP000315995"/>
    </source>
</evidence>
<protein>
    <submittedName>
        <fullName evidence="2">Uncharacterized protein</fullName>
    </submittedName>
</protein>
<dbReference type="EMBL" id="CP041186">
    <property type="protein sequence ID" value="QDG52190.1"/>
    <property type="molecule type" value="Genomic_DNA"/>
</dbReference>
<sequence length="74" mass="8164">MSSPLDSSTQHHRPASRGQSTRLGNRPCPDCHGQGATPEVVVDYIDGVYERIELGNILWICQTCRGDGEVPQDR</sequence>
<keyword evidence="3" id="KW-1185">Reference proteome</keyword>